<name>K7A4U2_9ALTE</name>
<keyword evidence="2" id="KW-1185">Reference proteome</keyword>
<proteinExistence type="predicted"/>
<dbReference type="HOGENOM" id="CLU_3101842_0_0_6"/>
<dbReference type="EMBL" id="CP003837">
    <property type="protein sequence ID" value="AGH42124.1"/>
    <property type="molecule type" value="Genomic_DNA"/>
</dbReference>
<gene>
    <name evidence="1" type="ORF">C427_0012</name>
</gene>
<dbReference type="PATRIC" id="fig|1129794.4.peg.12"/>
<evidence type="ECO:0000313" key="2">
    <source>
        <dbReference type="Proteomes" id="UP000011864"/>
    </source>
</evidence>
<dbReference type="AlphaFoldDB" id="K7A4U2"/>
<dbReference type="KEGG" id="gps:C427_0012"/>
<evidence type="ECO:0000313" key="1">
    <source>
        <dbReference type="EMBL" id="AGH42124.1"/>
    </source>
</evidence>
<accession>K7A4U2</accession>
<reference evidence="1 2" key="1">
    <citation type="journal article" date="2013" name="Genome Announc.">
        <title>Complete Genome Sequence of Glaciecola psychrophila Strain 170T.</title>
        <authorList>
            <person name="Yin J."/>
            <person name="Chen J."/>
            <person name="Liu G."/>
            <person name="Yu Y."/>
            <person name="Song L."/>
            <person name="Wang X."/>
            <person name="Qu X."/>
        </authorList>
    </citation>
    <scope>NUCLEOTIDE SEQUENCE [LARGE SCALE GENOMIC DNA]</scope>
    <source>
        <strain evidence="1 2">170</strain>
    </source>
</reference>
<organism evidence="1 2">
    <name type="scientific">Paraglaciecola psychrophila 170</name>
    <dbReference type="NCBI Taxonomy" id="1129794"/>
    <lineage>
        <taxon>Bacteria</taxon>
        <taxon>Pseudomonadati</taxon>
        <taxon>Pseudomonadota</taxon>
        <taxon>Gammaproteobacteria</taxon>
        <taxon>Alteromonadales</taxon>
        <taxon>Alteromonadaceae</taxon>
        <taxon>Paraglaciecola</taxon>
    </lineage>
</organism>
<sequence>MLPGNIFIITEWTQARGSFLTLKTLSYFELYVLAKLLSIVHVCPYVFYPII</sequence>
<dbReference type="Proteomes" id="UP000011864">
    <property type="component" value="Chromosome"/>
</dbReference>
<protein>
    <submittedName>
        <fullName evidence="1">Uncharacterized protein</fullName>
    </submittedName>
</protein>